<keyword evidence="4 5" id="KW-0472">Membrane</keyword>
<dbReference type="Gene3D" id="1.20.1250.20">
    <property type="entry name" value="MFS general substrate transporter like domains"/>
    <property type="match status" value="1"/>
</dbReference>
<dbReference type="OMA" id="CAYPFIM"/>
<sequence length="535" mass="57727">MVQVPQYCPALNIHTTALYAILRRIQLGMDDEKLLPDVLDAPVPLISQPLNTRKEMMSSSSGSIATTRSIPAQSQIYKVYKRRWYMLSVLAVLNLSNAIGWITFAPVADLTASYYNTTFANVNWLSLEYMVASIPVGFFSAWILDSFGLRIGLMMGAWLNVVGLAVRYISTIHQLKGQIRFIVLLIGQGIAAMAQPFLLFAPTKLAALWFPESQRAIANTLGSASNPLGILAAFLLSKIIVKEESDLPTMLWIYIIPGGVAAVMMTLGFCRSIPPTPPSASAAESSESFVQGLKKIIRNRAYLLLVLVFGSGLGLFNTISSLVEQVLCSKGYDDSFASLVGALMIGGGIIGAIIAGAYVDKTKKFEPTAKLCFTSAVLGLIAFCSLACYRGLDVYVAVTAGVFGTFGFGAYPVIMELGVETTFPVSEATTTGFLFMAGQVQGILGILLSQFLGRDLSTAQLGYSKCLASVTPQDLTIPLLVFAGYAAFNACIFLLFFRTDYRRLKAEERHAADSILNFSSHSHGTPVTSQGDTTS</sequence>
<feature type="transmembrane region" description="Helical" evidence="5">
    <location>
        <begin position="151"/>
        <end position="169"/>
    </location>
</feature>
<evidence type="ECO:0000256" key="1">
    <source>
        <dbReference type="ARBA" id="ARBA00004141"/>
    </source>
</evidence>
<keyword evidence="2 5" id="KW-0812">Transmembrane</keyword>
<dbReference type="OrthoDB" id="422206at2759"/>
<feature type="transmembrane region" description="Helical" evidence="5">
    <location>
        <begin position="398"/>
        <end position="419"/>
    </location>
</feature>
<dbReference type="EnsemblMetazoa" id="XM_038208605.1">
    <property type="protein sequence ID" value="XP_038064533.1"/>
    <property type="gene ID" value="LOC119734947"/>
</dbReference>
<evidence type="ECO:0000256" key="2">
    <source>
        <dbReference type="ARBA" id="ARBA00022692"/>
    </source>
</evidence>
<comment type="subcellular location">
    <subcellularLocation>
        <location evidence="1">Membrane</location>
        <topology evidence="1">Multi-pass membrane protein</topology>
    </subcellularLocation>
</comment>
<dbReference type="PANTHER" id="PTHR10924:SF6">
    <property type="entry name" value="SOLUTE CARRIER FAMILY 49 MEMBER A3"/>
    <property type="match status" value="1"/>
</dbReference>
<feature type="transmembrane region" description="Helical" evidence="5">
    <location>
        <begin position="84"/>
        <end position="104"/>
    </location>
</feature>
<keyword evidence="8" id="KW-1185">Reference proteome</keyword>
<dbReference type="InterPro" id="IPR020846">
    <property type="entry name" value="MFS_dom"/>
</dbReference>
<evidence type="ECO:0000313" key="8">
    <source>
        <dbReference type="Proteomes" id="UP000887568"/>
    </source>
</evidence>
<reference evidence="7" key="1">
    <citation type="submission" date="2022-11" db="UniProtKB">
        <authorList>
            <consortium name="EnsemblMetazoa"/>
        </authorList>
    </citation>
    <scope>IDENTIFICATION</scope>
</reference>
<dbReference type="InterPro" id="IPR049680">
    <property type="entry name" value="FLVCR1-2_SLC49-like"/>
</dbReference>
<evidence type="ECO:0000259" key="6">
    <source>
        <dbReference type="PROSITE" id="PS50850"/>
    </source>
</evidence>
<feature type="transmembrane region" description="Helical" evidence="5">
    <location>
        <begin position="431"/>
        <end position="452"/>
    </location>
</feature>
<name>A0A914ALS5_PATMI</name>
<dbReference type="GeneID" id="119734947"/>
<dbReference type="AlphaFoldDB" id="A0A914ALS5"/>
<organism evidence="7 8">
    <name type="scientific">Patiria miniata</name>
    <name type="common">Bat star</name>
    <name type="synonym">Asterina miniata</name>
    <dbReference type="NCBI Taxonomy" id="46514"/>
    <lineage>
        <taxon>Eukaryota</taxon>
        <taxon>Metazoa</taxon>
        <taxon>Echinodermata</taxon>
        <taxon>Eleutherozoa</taxon>
        <taxon>Asterozoa</taxon>
        <taxon>Asteroidea</taxon>
        <taxon>Valvatacea</taxon>
        <taxon>Valvatida</taxon>
        <taxon>Asterinidae</taxon>
        <taxon>Patiria</taxon>
    </lineage>
</organism>
<dbReference type="InterPro" id="IPR036259">
    <property type="entry name" value="MFS_trans_sf"/>
</dbReference>
<dbReference type="InterPro" id="IPR011701">
    <property type="entry name" value="MFS"/>
</dbReference>
<evidence type="ECO:0000256" key="3">
    <source>
        <dbReference type="ARBA" id="ARBA00022989"/>
    </source>
</evidence>
<accession>A0A914ALS5</accession>
<dbReference type="Pfam" id="PF07690">
    <property type="entry name" value="MFS_1"/>
    <property type="match status" value="1"/>
</dbReference>
<feature type="transmembrane region" description="Helical" evidence="5">
    <location>
        <begin position="301"/>
        <end position="323"/>
    </location>
</feature>
<dbReference type="RefSeq" id="XP_038064533.1">
    <property type="nucleotide sequence ID" value="XM_038208605.1"/>
</dbReference>
<evidence type="ECO:0000256" key="4">
    <source>
        <dbReference type="ARBA" id="ARBA00023136"/>
    </source>
</evidence>
<proteinExistence type="predicted"/>
<dbReference type="PANTHER" id="PTHR10924">
    <property type="entry name" value="MAJOR FACILITATOR SUPERFAMILY PROTEIN-RELATED"/>
    <property type="match status" value="1"/>
</dbReference>
<dbReference type="SUPFAM" id="SSF103473">
    <property type="entry name" value="MFS general substrate transporter"/>
    <property type="match status" value="1"/>
</dbReference>
<dbReference type="PROSITE" id="PS50850">
    <property type="entry name" value="MFS"/>
    <property type="match status" value="1"/>
</dbReference>
<feature type="transmembrane region" description="Helical" evidence="5">
    <location>
        <begin position="124"/>
        <end position="144"/>
    </location>
</feature>
<dbReference type="GO" id="GO:0016020">
    <property type="term" value="C:membrane"/>
    <property type="evidence" value="ECO:0007669"/>
    <property type="project" value="UniProtKB-SubCell"/>
</dbReference>
<protein>
    <recommendedName>
        <fullName evidence="6">Major facilitator superfamily (MFS) profile domain-containing protein</fullName>
    </recommendedName>
</protein>
<feature type="transmembrane region" description="Helical" evidence="5">
    <location>
        <begin position="335"/>
        <end position="359"/>
    </location>
</feature>
<evidence type="ECO:0000313" key="7">
    <source>
        <dbReference type="EnsemblMetazoa" id="XP_038064533.1"/>
    </source>
</evidence>
<dbReference type="Proteomes" id="UP000887568">
    <property type="component" value="Unplaced"/>
</dbReference>
<feature type="transmembrane region" description="Helical" evidence="5">
    <location>
        <begin position="181"/>
        <end position="200"/>
    </location>
</feature>
<feature type="transmembrane region" description="Helical" evidence="5">
    <location>
        <begin position="371"/>
        <end position="392"/>
    </location>
</feature>
<feature type="transmembrane region" description="Helical" evidence="5">
    <location>
        <begin position="221"/>
        <end position="240"/>
    </location>
</feature>
<feature type="transmembrane region" description="Helical" evidence="5">
    <location>
        <begin position="477"/>
        <end position="497"/>
    </location>
</feature>
<keyword evidence="3 5" id="KW-1133">Transmembrane helix</keyword>
<evidence type="ECO:0000256" key="5">
    <source>
        <dbReference type="SAM" id="Phobius"/>
    </source>
</evidence>
<feature type="domain" description="Major facilitator superfamily (MFS) profile" evidence="6">
    <location>
        <begin position="86"/>
        <end position="502"/>
    </location>
</feature>
<dbReference type="CDD" id="cd17399">
    <property type="entry name" value="MFS_MFSD7"/>
    <property type="match status" value="1"/>
</dbReference>
<feature type="transmembrane region" description="Helical" evidence="5">
    <location>
        <begin position="252"/>
        <end position="270"/>
    </location>
</feature>
<dbReference type="GO" id="GO:0022857">
    <property type="term" value="F:transmembrane transporter activity"/>
    <property type="evidence" value="ECO:0007669"/>
    <property type="project" value="InterPro"/>
</dbReference>